<dbReference type="InterPro" id="IPR036388">
    <property type="entry name" value="WH-like_DNA-bd_sf"/>
</dbReference>
<dbReference type="PANTHER" id="PTHR12949">
    <property type="entry name" value="RNA POLYMERASE III DNA DIRECTED -RELATED"/>
    <property type="match status" value="1"/>
</dbReference>
<dbReference type="GO" id="GO:0003697">
    <property type="term" value="F:single-stranded DNA binding"/>
    <property type="evidence" value="ECO:0007669"/>
    <property type="project" value="UniProtKB-UniRule"/>
</dbReference>
<evidence type="ECO:0000256" key="2">
    <source>
        <dbReference type="ARBA" id="ARBA00007206"/>
    </source>
</evidence>
<feature type="region of interest" description="Disordered" evidence="8">
    <location>
        <begin position="161"/>
        <end position="180"/>
    </location>
</feature>
<keyword evidence="13" id="KW-1185">Reference proteome</keyword>
<keyword evidence="4 7" id="KW-0240">DNA-directed RNA polymerase</keyword>
<name>A0A7L0EU52_TROML</name>
<comment type="function">
    <text evidence="7">DNA-dependent RNA polymerase catalyzes the transcription of DNA into RNA using the four ribonucleoside triphosphates as substrates. Specific core component of RNA polymerase III which synthesizes small RNAs, such as 5S rRNA and tRNAs.</text>
</comment>
<dbReference type="Gene3D" id="6.10.140.1450">
    <property type="match status" value="1"/>
</dbReference>
<evidence type="ECO:0000256" key="5">
    <source>
        <dbReference type="ARBA" id="ARBA00023163"/>
    </source>
</evidence>
<sequence length="530" mass="59845">MTQAEMKLCSLLLQEHFGEIVEKIGTYLIRTGGQPLRGIAGETGLVPDQVKKALCVLIQHNLVTYRLQKRGFVEYEARCERVLRILRYPRYIYTAKTLYGDTGELVVEELLLNGQMTMSAVVRKVADRLTETMEDGKTMDYADVSSTFVRLADTHFVQRCPAAPETPEGPPPPAPALVLSEKDMYAVPRLSLVGRGKRRRSGDEEESGERKAKKQKQDGESSEPPPDDGIYWQVNIDRFHQHFRDQGIVGAVANRMDQTSSEIVRTMLRMSEVTTASGAPYTQPLSSNEIFRSLPAGYNITKQVLDQYLTLLADDPLEFVGKSGDSGGGMYTVSILWGGTKTHPTAPIPELPPFGSRCARIFRLLLRKKHLEQKQVEDFAMIPAKEAKEMLYKMLSENFVSLQEIPKTPDHAPSRTFYLYTVNVASSARMLLHRCYKSVANLMERRQYETKESKRLLEKSQRVEAILASMQATGAEEAQLQEIEEMITAPERQQLETLKRNVNKIDASENQVDETIFVLESFIESTLKKP</sequence>
<evidence type="ECO:0000313" key="12">
    <source>
        <dbReference type="EMBL" id="NXJ86800.1"/>
    </source>
</evidence>
<evidence type="ECO:0000313" key="13">
    <source>
        <dbReference type="Proteomes" id="UP000550660"/>
    </source>
</evidence>
<feature type="region of interest" description="Disordered" evidence="8">
    <location>
        <begin position="190"/>
        <end position="231"/>
    </location>
</feature>
<proteinExistence type="inferred from homology"/>
<evidence type="ECO:0000259" key="11">
    <source>
        <dbReference type="Pfam" id="PF22536"/>
    </source>
</evidence>
<comment type="similarity">
    <text evidence="2 7">Belongs to the eukaryotic RPC3/POLR3C RNA polymerase subunit family.</text>
</comment>
<evidence type="ECO:0000259" key="9">
    <source>
        <dbReference type="Pfam" id="PF05645"/>
    </source>
</evidence>
<feature type="domain" description="DNA-directed RNA polymerase III subunit RPC3 winged-helix" evidence="11">
    <location>
        <begin position="354"/>
        <end position="422"/>
    </location>
</feature>
<dbReference type="Pfam" id="PF05645">
    <property type="entry name" value="RNA_pol_Rpc82"/>
    <property type="match status" value="1"/>
</dbReference>
<feature type="domain" description="RNA polymerase III subunit RPC82-related helix-turn-helix" evidence="10">
    <location>
        <begin position="7"/>
        <end position="65"/>
    </location>
</feature>
<evidence type="ECO:0000256" key="6">
    <source>
        <dbReference type="ARBA" id="ARBA00023242"/>
    </source>
</evidence>
<keyword evidence="6 7" id="KW-0539">Nucleus</keyword>
<reference evidence="12 13" key="1">
    <citation type="submission" date="2019-09" db="EMBL/GenBank/DDBJ databases">
        <title>Bird 10,000 Genomes (B10K) Project - Family phase.</title>
        <authorList>
            <person name="Zhang G."/>
        </authorList>
    </citation>
    <scope>NUCLEOTIDE SEQUENCE [LARGE SCALE GENOMIC DNA]</scope>
    <source>
        <strain evidence="12">B10K-DU-007-40</strain>
        <tissue evidence="12">Mixed tissue sample</tissue>
    </source>
</reference>
<comment type="subcellular location">
    <subcellularLocation>
        <location evidence="1 7">Nucleus</location>
    </subcellularLocation>
</comment>
<dbReference type="GO" id="GO:0005666">
    <property type="term" value="C:RNA polymerase III complex"/>
    <property type="evidence" value="ECO:0007669"/>
    <property type="project" value="UniProtKB-UniRule"/>
</dbReference>
<dbReference type="FunFam" id="1.10.10.10:FF:000256">
    <property type="entry name" value="DNA-directed RNA polymerase III subunit RPC3"/>
    <property type="match status" value="1"/>
</dbReference>
<dbReference type="Pfam" id="PF22536">
    <property type="entry name" value="WHD_POLR3C"/>
    <property type="match status" value="1"/>
</dbReference>
<organism evidence="12 13">
    <name type="scientific">Trogon melanurus</name>
    <name type="common">Black-tailed trogon</name>
    <dbReference type="NCBI Taxonomy" id="56311"/>
    <lineage>
        <taxon>Eukaryota</taxon>
        <taxon>Metazoa</taxon>
        <taxon>Chordata</taxon>
        <taxon>Craniata</taxon>
        <taxon>Vertebrata</taxon>
        <taxon>Euteleostomi</taxon>
        <taxon>Archelosauria</taxon>
        <taxon>Archosauria</taxon>
        <taxon>Dinosauria</taxon>
        <taxon>Saurischia</taxon>
        <taxon>Theropoda</taxon>
        <taxon>Coelurosauria</taxon>
        <taxon>Aves</taxon>
        <taxon>Neognathae</taxon>
        <taxon>Neoaves</taxon>
        <taxon>Telluraves</taxon>
        <taxon>Coraciimorphae</taxon>
        <taxon>Trogoniformes</taxon>
        <taxon>Trogonidae</taxon>
        <taxon>Trogon</taxon>
    </lineage>
</organism>
<evidence type="ECO:0000256" key="1">
    <source>
        <dbReference type="ARBA" id="ARBA00004123"/>
    </source>
</evidence>
<dbReference type="Proteomes" id="UP000550660">
    <property type="component" value="Unassembled WGS sequence"/>
</dbReference>
<dbReference type="OrthoDB" id="272392at2759"/>
<dbReference type="FunFam" id="1.10.10.10:FF:000262">
    <property type="entry name" value="DNA-directed RNA polymerase III subunit RPC3"/>
    <property type="match status" value="1"/>
</dbReference>
<dbReference type="GO" id="GO:0006351">
    <property type="term" value="P:DNA-templated transcription"/>
    <property type="evidence" value="ECO:0007669"/>
    <property type="project" value="InterPro"/>
</dbReference>
<evidence type="ECO:0000256" key="4">
    <source>
        <dbReference type="ARBA" id="ARBA00022478"/>
    </source>
</evidence>
<dbReference type="InterPro" id="IPR013197">
    <property type="entry name" value="RNA_pol_III_RPC82-rel_HTH"/>
</dbReference>
<protein>
    <recommendedName>
        <fullName evidence="3 7">DNA-directed RNA polymerase III subunit RPC3</fullName>
        <shortName evidence="7">RNA polymerase III subunit C3</shortName>
    </recommendedName>
</protein>
<dbReference type="PANTHER" id="PTHR12949:SF0">
    <property type="entry name" value="DNA-DIRECTED RNA POLYMERASE III SUBUNIT RPC3"/>
    <property type="match status" value="1"/>
</dbReference>
<keyword evidence="5 7" id="KW-0804">Transcription</keyword>
<feature type="domain" description="RNA polymerase III Rpc82 C -terminal" evidence="9">
    <location>
        <begin position="146"/>
        <end position="333"/>
    </location>
</feature>
<dbReference type="EMBL" id="VXAG01003562">
    <property type="protein sequence ID" value="NXJ86800.1"/>
    <property type="molecule type" value="Genomic_DNA"/>
</dbReference>
<comment type="caution">
    <text evidence="12">The sequence shown here is derived from an EMBL/GenBank/DDBJ whole genome shotgun (WGS) entry which is preliminary data.</text>
</comment>
<feature type="non-terminal residue" evidence="12">
    <location>
        <position position="1"/>
    </location>
</feature>
<dbReference type="Gene3D" id="1.10.10.10">
    <property type="entry name" value="Winged helix-like DNA-binding domain superfamily/Winged helix DNA-binding domain"/>
    <property type="match status" value="4"/>
</dbReference>
<dbReference type="Pfam" id="PF20912">
    <property type="entry name" value="RPC3_helical"/>
    <property type="match status" value="1"/>
</dbReference>
<evidence type="ECO:0000256" key="3">
    <source>
        <dbReference type="ARBA" id="ARBA00016689"/>
    </source>
</evidence>
<accession>A0A7L0EU52</accession>
<evidence type="ECO:0000259" key="10">
    <source>
        <dbReference type="Pfam" id="PF08221"/>
    </source>
</evidence>
<gene>
    <name evidence="12" type="primary">Polr3c</name>
    <name evidence="12" type="ORF">TROMEL_R01472</name>
</gene>
<evidence type="ECO:0000256" key="8">
    <source>
        <dbReference type="SAM" id="MobiDB-lite"/>
    </source>
</evidence>
<dbReference type="AlphaFoldDB" id="A0A7L0EU52"/>
<feature type="non-terminal residue" evidence="12">
    <location>
        <position position="530"/>
    </location>
</feature>
<dbReference type="InterPro" id="IPR039748">
    <property type="entry name" value="RPC3"/>
</dbReference>
<dbReference type="FunFam" id="1.10.10.10:FF:000199">
    <property type="entry name" value="DNA-directed RNA polymerase III subunit RPC3"/>
    <property type="match status" value="1"/>
</dbReference>
<dbReference type="InterPro" id="IPR055207">
    <property type="entry name" value="POLR3C_WHD"/>
</dbReference>
<evidence type="ECO:0000256" key="7">
    <source>
        <dbReference type="RuleBase" id="RU367076"/>
    </source>
</evidence>
<comment type="subunit">
    <text evidence="7">Component of the RNA polymerase III (Pol III) complex consisting of 17 subunits.</text>
</comment>
<dbReference type="FunFam" id="1.10.10.10:FF:000218">
    <property type="entry name" value="DNA-directed RNA polymerase III subunit RPC3"/>
    <property type="match status" value="1"/>
</dbReference>
<dbReference type="Pfam" id="PF08221">
    <property type="entry name" value="HTH_9"/>
    <property type="match status" value="1"/>
</dbReference>
<dbReference type="InterPro" id="IPR008806">
    <property type="entry name" value="RNA_pol_III_Rpc82_C"/>
</dbReference>